<organism evidence="2">
    <name type="scientific">Bellilinea caldifistulae</name>
    <dbReference type="NCBI Taxonomy" id="360411"/>
    <lineage>
        <taxon>Bacteria</taxon>
        <taxon>Bacillati</taxon>
        <taxon>Chloroflexota</taxon>
        <taxon>Anaerolineae</taxon>
        <taxon>Anaerolineales</taxon>
        <taxon>Anaerolineaceae</taxon>
        <taxon>Bellilinea</taxon>
    </lineage>
</organism>
<comment type="caution">
    <text evidence="2">The sequence shown here is derived from an EMBL/GenBank/DDBJ whole genome shotgun (WGS) entry which is preliminary data.</text>
</comment>
<reference evidence="2" key="1">
    <citation type="journal article" date="2020" name="mSystems">
        <title>Genome- and Community-Level Interaction Insights into Carbon Utilization and Element Cycling Functions of Hydrothermarchaeota in Hydrothermal Sediment.</title>
        <authorList>
            <person name="Zhou Z."/>
            <person name="Liu Y."/>
            <person name="Xu W."/>
            <person name="Pan J."/>
            <person name="Luo Z.H."/>
            <person name="Li M."/>
        </authorList>
    </citation>
    <scope>NUCLEOTIDE SEQUENCE [LARGE SCALE GENOMIC DNA]</scope>
    <source>
        <strain evidence="2">SpSt-556</strain>
    </source>
</reference>
<dbReference type="EMBL" id="DSXR01000092">
    <property type="protein sequence ID" value="HGS87756.1"/>
    <property type="molecule type" value="Genomic_DNA"/>
</dbReference>
<gene>
    <name evidence="2" type="ORF">ENT17_09070</name>
</gene>
<dbReference type="InterPro" id="IPR002145">
    <property type="entry name" value="CopG"/>
</dbReference>
<dbReference type="GO" id="GO:0006355">
    <property type="term" value="P:regulation of DNA-templated transcription"/>
    <property type="evidence" value="ECO:0007669"/>
    <property type="project" value="InterPro"/>
</dbReference>
<evidence type="ECO:0000313" key="2">
    <source>
        <dbReference type="EMBL" id="HGS87756.1"/>
    </source>
</evidence>
<dbReference type="AlphaFoldDB" id="A0A7C4KZV7"/>
<dbReference type="SUPFAM" id="SSF47598">
    <property type="entry name" value="Ribbon-helix-helix"/>
    <property type="match status" value="1"/>
</dbReference>
<evidence type="ECO:0000259" key="1">
    <source>
        <dbReference type="Pfam" id="PF01402"/>
    </source>
</evidence>
<feature type="domain" description="Ribbon-helix-helix protein CopG" evidence="1">
    <location>
        <begin position="10"/>
        <end position="48"/>
    </location>
</feature>
<dbReference type="Pfam" id="PF01402">
    <property type="entry name" value="RHH_1"/>
    <property type="match status" value="1"/>
</dbReference>
<name>A0A7C4KZV7_9CHLR</name>
<proteinExistence type="predicted"/>
<accession>A0A7C4KZV7</accession>
<protein>
    <submittedName>
        <fullName evidence="2">Ribbon-helix-helix protein, CopG family</fullName>
    </submittedName>
</protein>
<dbReference type="InterPro" id="IPR010985">
    <property type="entry name" value="Ribbon_hlx_hlx"/>
</dbReference>
<sequence length="99" mass="12177">MRCEMTELIRVQVMLEKSDQAELQEIAQEQGKSVSEILRELVRRYLEEQRRAETERFRRTLAKVREIRERNAARYGVYEGDILRDVRDEYEREQKEKWQ</sequence>